<feature type="signal peptide" evidence="2">
    <location>
        <begin position="1"/>
        <end position="18"/>
    </location>
</feature>
<dbReference type="AlphaFoldDB" id="A0A2M8EN28"/>
<accession>A0A2M8EN28</accession>
<keyword evidence="1" id="KW-1133">Transmembrane helix</keyword>
<reference evidence="4" key="1">
    <citation type="submission" date="2017-09" db="EMBL/GenBank/DDBJ databases">
        <title>Depth-based differentiation of microbial function through sediment-hosted aquifers and enrichment of novel symbionts in the deep terrestrial subsurface.</title>
        <authorList>
            <person name="Probst A.J."/>
            <person name="Ladd B."/>
            <person name="Jarett J.K."/>
            <person name="Geller-Mcgrath D.E."/>
            <person name="Sieber C.M.K."/>
            <person name="Emerson J.B."/>
            <person name="Anantharaman K."/>
            <person name="Thomas B.C."/>
            <person name="Malmstrom R."/>
            <person name="Stieglmeier M."/>
            <person name="Klingl A."/>
            <person name="Woyke T."/>
            <person name="Ryan C.M."/>
            <person name="Banfield J.F."/>
        </authorList>
    </citation>
    <scope>NUCLEOTIDE SEQUENCE [LARGE SCALE GENOMIC DNA]</scope>
</reference>
<protein>
    <recommendedName>
        <fullName evidence="5">Caspase family p20 domain-containing protein</fullName>
    </recommendedName>
</protein>
<dbReference type="EMBL" id="PFSI01000067">
    <property type="protein sequence ID" value="PJC24121.1"/>
    <property type="molecule type" value="Genomic_DNA"/>
</dbReference>
<evidence type="ECO:0000313" key="3">
    <source>
        <dbReference type="EMBL" id="PJC24121.1"/>
    </source>
</evidence>
<sequence>MFCFILFAIAMFFSSASAKTHAVVVGVDAPALEGISAVASAAYNCVRVSEIINNSDSEARALCAENASRNQVMAAFADAASQASDGETVFFAWFGHGFVIKESGEKGFVPVDWDPEDDTSAIWLERDIKSVMRLRPTVTFRIILDANHRANYRWEKASKELGYVTLHGPTAEDFADLDNVLVISAGSGDNFLNPSDSKFGTAVVAALGARENGVLTIAVFATKLASVYREAGGNPTGVESWMENSSALFTWPAEFAPPPKQALKWRRPVMYAGAGMALAGFGVSSVEWLRTKSLQQRLIDYDYESINGEDGYYDLLDRRDNAFRGSQIGAIAGAVGAVAGGAAFALEWRADHFTSLAPMAGEANGLLFLGRF</sequence>
<evidence type="ECO:0000313" key="4">
    <source>
        <dbReference type="Proteomes" id="UP000230251"/>
    </source>
</evidence>
<keyword evidence="1" id="KW-0472">Membrane</keyword>
<keyword evidence="1" id="KW-0812">Transmembrane</keyword>
<proteinExistence type="predicted"/>
<name>A0A2M8EN28_9BACT</name>
<feature type="transmembrane region" description="Helical" evidence="1">
    <location>
        <begin position="269"/>
        <end position="289"/>
    </location>
</feature>
<evidence type="ECO:0000256" key="1">
    <source>
        <dbReference type="SAM" id="Phobius"/>
    </source>
</evidence>
<evidence type="ECO:0000256" key="2">
    <source>
        <dbReference type="SAM" id="SignalP"/>
    </source>
</evidence>
<feature type="transmembrane region" description="Helical" evidence="1">
    <location>
        <begin position="328"/>
        <end position="346"/>
    </location>
</feature>
<dbReference type="Gene3D" id="3.40.50.1460">
    <property type="match status" value="1"/>
</dbReference>
<feature type="chain" id="PRO_5014838056" description="Caspase family p20 domain-containing protein" evidence="2">
    <location>
        <begin position="19"/>
        <end position="372"/>
    </location>
</feature>
<keyword evidence="2" id="KW-0732">Signal</keyword>
<evidence type="ECO:0008006" key="5">
    <source>
        <dbReference type="Google" id="ProtNLM"/>
    </source>
</evidence>
<gene>
    <name evidence="3" type="ORF">CO057_04365</name>
</gene>
<organism evidence="3 4">
    <name type="scientific">Candidatus Uhrbacteria bacterium CG_4_9_14_0_2_um_filter_41_50</name>
    <dbReference type="NCBI Taxonomy" id="1975031"/>
    <lineage>
        <taxon>Bacteria</taxon>
        <taxon>Candidatus Uhriibacteriota</taxon>
    </lineage>
</organism>
<comment type="caution">
    <text evidence="3">The sequence shown here is derived from an EMBL/GenBank/DDBJ whole genome shotgun (WGS) entry which is preliminary data.</text>
</comment>
<dbReference type="Proteomes" id="UP000230251">
    <property type="component" value="Unassembled WGS sequence"/>
</dbReference>